<name>A0A819Y4S3_9BILA</name>
<evidence type="ECO:0000313" key="2">
    <source>
        <dbReference type="Proteomes" id="UP000663866"/>
    </source>
</evidence>
<accession>A0A819Y4S3</accession>
<organism evidence="1 2">
    <name type="scientific">Rotaria magnacalcarata</name>
    <dbReference type="NCBI Taxonomy" id="392030"/>
    <lineage>
        <taxon>Eukaryota</taxon>
        <taxon>Metazoa</taxon>
        <taxon>Spiralia</taxon>
        <taxon>Gnathifera</taxon>
        <taxon>Rotifera</taxon>
        <taxon>Eurotatoria</taxon>
        <taxon>Bdelloidea</taxon>
        <taxon>Philodinida</taxon>
        <taxon>Philodinidae</taxon>
        <taxon>Rotaria</taxon>
    </lineage>
</organism>
<dbReference type="Proteomes" id="UP000663866">
    <property type="component" value="Unassembled WGS sequence"/>
</dbReference>
<dbReference type="EMBL" id="CAJOBG010005405">
    <property type="protein sequence ID" value="CAF4151560.1"/>
    <property type="molecule type" value="Genomic_DNA"/>
</dbReference>
<feature type="non-terminal residue" evidence="1">
    <location>
        <position position="1"/>
    </location>
</feature>
<evidence type="ECO:0000313" key="1">
    <source>
        <dbReference type="EMBL" id="CAF4151560.1"/>
    </source>
</evidence>
<dbReference type="AlphaFoldDB" id="A0A819Y4S3"/>
<proteinExistence type="predicted"/>
<reference evidence="1" key="1">
    <citation type="submission" date="2021-02" db="EMBL/GenBank/DDBJ databases">
        <authorList>
            <person name="Nowell W R."/>
        </authorList>
    </citation>
    <scope>NUCLEOTIDE SEQUENCE</scope>
</reference>
<comment type="caution">
    <text evidence="1">The sequence shown here is derived from an EMBL/GenBank/DDBJ whole genome shotgun (WGS) entry which is preliminary data.</text>
</comment>
<sequence length="300" mass="34576">REKLFLTKPTKENLTSSSSKHQVTVIVVDDNVEEISEHDDAIELSKDETVVTPPTTTNCLNICQITMLSCLSDNASQMDRIAEADKIDLENSTYDEEELNHLWIQTYAYRQKFVRNSTTEDIIREFPSYSNPHRTRATPLPAIQLKDDHLNVYVDWTFICSSKSIEESIAVLIGLYSLIDLKFNTYRTAARFLYVYLTNDRQQQPSNITQRQSLSPVQQIIEINNNNDLIDNDCNDSDHDLIIDMEENEAEETNAKISTPKPILIKSTSKCCQKRKSYHLPLNIDLDQEENIPPRKKDLF</sequence>
<protein>
    <submittedName>
        <fullName evidence="1">Uncharacterized protein</fullName>
    </submittedName>
</protein>
<gene>
    <name evidence="1" type="ORF">OVN521_LOCUS23624</name>
</gene>
<keyword evidence="2" id="KW-1185">Reference proteome</keyword>